<keyword evidence="3" id="KW-1185">Reference proteome</keyword>
<feature type="region of interest" description="Disordered" evidence="1">
    <location>
        <begin position="406"/>
        <end position="430"/>
    </location>
</feature>
<proteinExistence type="predicted"/>
<accession>A0A844HNY4</accession>
<comment type="caution">
    <text evidence="2">The sequence shown here is derived from an EMBL/GenBank/DDBJ whole genome shotgun (WGS) entry which is preliminary data.</text>
</comment>
<dbReference type="OrthoDB" id="10016187at2"/>
<dbReference type="AlphaFoldDB" id="A0A844HNY4"/>
<protein>
    <submittedName>
        <fullName evidence="2">Uncharacterized protein</fullName>
    </submittedName>
</protein>
<sequence length="430" mass="45101">MRRALWRLFAPVVIALALAIALAPFLYLGASDADEVAKGMTLSPAERLAVVSMHRVGLVRLMEPEEGGPDDPWSFVDTGAVARCGRTPLAIGIATAEGYARPAWRRDLELSIARLWRDISGNWPDWSYGIGQIRLSTARVAVTAAAMRYMGPNGPLLPAMPDDDALMAMLADPCDNLFLARLVLDLEVAPGKSDKEAARLYRGGDEPAGLLAGVGYKDLVARVAAAIRVLGDGGIPVQVALKGGYSEETEIPSLHLVERFADGDGPVPIVCFRRAKLDAGGPAVPYAVFPVPDPSLGDSPERQFDVDPMTRPAGGSFAGVIPEGATLAVTLVEDEPGDLALLAAAADAARGLAASGLDVTGPWQRVTFAAASDAPPYDGCEVVVSVMPPPEAFFAAWGPVLEAAINASREGQENSEGGFAPSDEPSTQEP</sequence>
<gene>
    <name evidence="2" type="ORF">GL300_09015</name>
</gene>
<evidence type="ECO:0000313" key="3">
    <source>
        <dbReference type="Proteomes" id="UP000449846"/>
    </source>
</evidence>
<evidence type="ECO:0000313" key="2">
    <source>
        <dbReference type="EMBL" id="MTH59352.1"/>
    </source>
</evidence>
<name>A0A844HNY4_9RHOB</name>
<dbReference type="Proteomes" id="UP000449846">
    <property type="component" value="Unassembled WGS sequence"/>
</dbReference>
<dbReference type="EMBL" id="WMIG01000003">
    <property type="protein sequence ID" value="MTH59352.1"/>
    <property type="molecule type" value="Genomic_DNA"/>
</dbReference>
<reference evidence="2 3" key="1">
    <citation type="submission" date="2019-11" db="EMBL/GenBank/DDBJ databases">
        <authorList>
            <person name="Dong K."/>
        </authorList>
    </citation>
    <scope>NUCLEOTIDE SEQUENCE [LARGE SCALE GENOMIC DNA]</scope>
    <source>
        <strain evidence="2 3">NBRC 112902</strain>
    </source>
</reference>
<evidence type="ECO:0000256" key="1">
    <source>
        <dbReference type="SAM" id="MobiDB-lite"/>
    </source>
</evidence>
<dbReference type="RefSeq" id="WP_155039299.1">
    <property type="nucleotide sequence ID" value="NZ_JBHGCD010000003.1"/>
</dbReference>
<organism evidence="2 3">
    <name type="scientific">Paracoccus litorisediminis</name>
    <dbReference type="NCBI Taxonomy" id="2006130"/>
    <lineage>
        <taxon>Bacteria</taxon>
        <taxon>Pseudomonadati</taxon>
        <taxon>Pseudomonadota</taxon>
        <taxon>Alphaproteobacteria</taxon>
        <taxon>Rhodobacterales</taxon>
        <taxon>Paracoccaceae</taxon>
        <taxon>Paracoccus</taxon>
    </lineage>
</organism>